<sequence length="217" mass="23510">MKEGGTRIPCPLDQSTDVGNRMAASGPHDEALARAIMATYGAADPRNNGSPRYSAQVPGDGRPPPREGVEHQHRRLRTRYGSSSTRDNFALPENRSQAASTSSQPVTTGSSLSAIPQQTERPLTERQIQEWTGVPTQNANDGSMTVRDRNAETESSTGATPVVLPVSPLYAAQEDEAQHSNFRTLRNPLQTQTGSPFEGLGNNEAAPDMTYHGNRNW</sequence>
<dbReference type="EMBL" id="JH658272">
    <property type="protein sequence ID" value="EXM10958.1"/>
    <property type="molecule type" value="Genomic_DNA"/>
</dbReference>
<proteinExistence type="predicted"/>
<reference evidence="2" key="1">
    <citation type="submission" date="2011-11" db="EMBL/GenBank/DDBJ databases">
        <title>The Genome Sequence of Fusarium oxysporum II5.</title>
        <authorList>
            <consortium name="The Broad Institute Genome Sequencing Platform"/>
            <person name="Ma L.-J."/>
            <person name="Gale L.R."/>
            <person name="Schwartz D.C."/>
            <person name="Zhou S."/>
            <person name="Corby-Kistler H."/>
            <person name="Young S.K."/>
            <person name="Zeng Q."/>
            <person name="Gargeya S."/>
            <person name="Fitzgerald M."/>
            <person name="Haas B."/>
            <person name="Abouelleil A."/>
            <person name="Alvarado L."/>
            <person name="Arachchi H.M."/>
            <person name="Berlin A."/>
            <person name="Brown A."/>
            <person name="Chapman S.B."/>
            <person name="Chen Z."/>
            <person name="Dunbar C."/>
            <person name="Freedman E."/>
            <person name="Gearin G."/>
            <person name="Goldberg J."/>
            <person name="Griggs A."/>
            <person name="Gujja S."/>
            <person name="Heiman D."/>
            <person name="Howarth C."/>
            <person name="Larson L."/>
            <person name="Lui A."/>
            <person name="MacDonald P.J.P."/>
            <person name="Montmayeur A."/>
            <person name="Murphy C."/>
            <person name="Neiman D."/>
            <person name="Pearson M."/>
            <person name="Priest M."/>
            <person name="Roberts A."/>
            <person name="Saif S."/>
            <person name="Shea T."/>
            <person name="Shenoy N."/>
            <person name="Sisk P."/>
            <person name="Stolte C."/>
            <person name="Sykes S."/>
            <person name="Wortman J."/>
            <person name="Nusbaum C."/>
            <person name="Birren B."/>
        </authorList>
    </citation>
    <scope>NUCLEOTIDE SEQUENCE [LARGE SCALE GENOMIC DNA]</scope>
    <source>
        <strain evidence="2">54006</strain>
    </source>
</reference>
<evidence type="ECO:0000256" key="1">
    <source>
        <dbReference type="SAM" id="MobiDB-lite"/>
    </source>
</evidence>
<organism evidence="2">
    <name type="scientific">Fusarium odoratissimum (strain NRRL 54006)</name>
    <dbReference type="NCBI Taxonomy" id="1089451"/>
    <lineage>
        <taxon>Eukaryota</taxon>
        <taxon>Fungi</taxon>
        <taxon>Dikarya</taxon>
        <taxon>Ascomycota</taxon>
        <taxon>Pezizomycotina</taxon>
        <taxon>Sordariomycetes</taxon>
        <taxon>Hypocreomycetidae</taxon>
        <taxon>Hypocreales</taxon>
        <taxon>Nectriaceae</taxon>
        <taxon>Fusarium</taxon>
        <taxon>Fusarium oxysporum species complex</taxon>
        <taxon>Fusarium oxysporum f. sp. cubense (strain race 4)</taxon>
    </lineage>
</organism>
<dbReference type="GeneID" id="42026009"/>
<gene>
    <name evidence="2" type="ORF">FOIG_00834</name>
</gene>
<evidence type="ECO:0000313" key="2">
    <source>
        <dbReference type="EMBL" id="EXM10958.1"/>
    </source>
</evidence>
<dbReference type="RefSeq" id="XP_031073047.1">
    <property type="nucleotide sequence ID" value="XM_031197280.1"/>
</dbReference>
<reference evidence="2" key="2">
    <citation type="submission" date="2012-05" db="EMBL/GenBank/DDBJ databases">
        <title>The Genome Annotation of Fusarium oxysporum II5.</title>
        <authorList>
            <consortium name="The Broad Institute Genomics Platform"/>
            <person name="Ma L.-J."/>
            <person name="Corby-Kistler H."/>
            <person name="Broz K."/>
            <person name="Gale L.R."/>
            <person name="Jonkers W."/>
            <person name="O'Donnell K."/>
            <person name="Ploetz R."/>
            <person name="Steinberg C."/>
            <person name="Schwartz D.C."/>
            <person name="VanEtten H."/>
            <person name="Zhou S."/>
            <person name="Young S.K."/>
            <person name="Zeng Q."/>
            <person name="Gargeya S."/>
            <person name="Fitzgerald M."/>
            <person name="Abouelleil A."/>
            <person name="Alvarado L."/>
            <person name="Chapman S.B."/>
            <person name="Gainer-Dewar J."/>
            <person name="Goldberg J."/>
            <person name="Griggs A."/>
            <person name="Gujja S."/>
            <person name="Hansen M."/>
            <person name="Howarth C."/>
            <person name="Imamovic A."/>
            <person name="Ireland A."/>
            <person name="Larimer J."/>
            <person name="McCowan C."/>
            <person name="Murphy C."/>
            <person name="Pearson M."/>
            <person name="Poon T.W."/>
            <person name="Priest M."/>
            <person name="Roberts A."/>
            <person name="Saif S."/>
            <person name="Shea T."/>
            <person name="Sykes S."/>
            <person name="Wortman J."/>
            <person name="Nusbaum C."/>
            <person name="Birren B."/>
        </authorList>
    </citation>
    <scope>NUCLEOTIDE SEQUENCE</scope>
    <source>
        <strain evidence="2">54006</strain>
    </source>
</reference>
<dbReference type="VEuPathDB" id="FungiDB:FOIG_00834"/>
<feature type="region of interest" description="Disordered" evidence="1">
    <location>
        <begin position="42"/>
        <end position="123"/>
    </location>
</feature>
<protein>
    <submittedName>
        <fullName evidence="2">Uncharacterized protein</fullName>
    </submittedName>
</protein>
<dbReference type="Proteomes" id="UP000030685">
    <property type="component" value="Unassembled WGS sequence"/>
</dbReference>
<accession>X0KBT4</accession>
<dbReference type="HOGENOM" id="CLU_1272345_0_0_1"/>
<feature type="region of interest" description="Disordered" evidence="1">
    <location>
        <begin position="1"/>
        <end position="26"/>
    </location>
</feature>
<feature type="compositionally biased region" description="Polar residues" evidence="1">
    <location>
        <begin position="94"/>
        <end position="121"/>
    </location>
</feature>
<name>X0KBT4_FUSO5</name>
<feature type="region of interest" description="Disordered" evidence="1">
    <location>
        <begin position="190"/>
        <end position="217"/>
    </location>
</feature>
<dbReference type="AlphaFoldDB" id="X0KBT4"/>